<dbReference type="AlphaFoldDB" id="A0A817VP32"/>
<dbReference type="Proteomes" id="UP000663851">
    <property type="component" value="Unassembled WGS sequence"/>
</dbReference>
<dbReference type="Proteomes" id="UP000663848">
    <property type="component" value="Unassembled WGS sequence"/>
</dbReference>
<reference evidence="3" key="1">
    <citation type="submission" date="2021-02" db="EMBL/GenBank/DDBJ databases">
        <authorList>
            <person name="Nowell W R."/>
        </authorList>
    </citation>
    <scope>NUCLEOTIDE SEQUENCE</scope>
</reference>
<dbReference type="OrthoDB" id="10016187at2759"/>
<evidence type="ECO:0000313" key="5">
    <source>
        <dbReference type="EMBL" id="CAF3416699.1"/>
    </source>
</evidence>
<keyword evidence="2" id="KW-0472">Membrane</keyword>
<comment type="caution">
    <text evidence="3">The sequence shown here is derived from an EMBL/GenBank/DDBJ whole genome shotgun (WGS) entry which is preliminary data.</text>
</comment>
<feature type="coiled-coil region" evidence="1">
    <location>
        <begin position="180"/>
        <end position="207"/>
    </location>
</feature>
<feature type="transmembrane region" description="Helical" evidence="2">
    <location>
        <begin position="12"/>
        <end position="40"/>
    </location>
</feature>
<feature type="transmembrane region" description="Helical" evidence="2">
    <location>
        <begin position="555"/>
        <end position="577"/>
    </location>
</feature>
<keyword evidence="2" id="KW-0812">Transmembrane</keyword>
<dbReference type="EMBL" id="CAJOBR010006877">
    <property type="protein sequence ID" value="CAF4852842.1"/>
    <property type="molecule type" value="Genomic_DNA"/>
</dbReference>
<dbReference type="Proteomes" id="UP000663833">
    <property type="component" value="Unassembled WGS sequence"/>
</dbReference>
<sequence>MSCIIKKKNIIWIWGAVLLNMNLVHLQLISNINTTGLIITAPNAGIVLLHKGHYIPSDHVIYNTAMFPMTTNTCYLLPIREARKIPACKDFAILTRHKRLITDIITIGTSALALGTATASMILTKNLEKKVNQFQHNIKIIADRLELGEARMIQFEKNQMQLGMILQQSENLLNSTINQVNQHSSTLEAFQKQLNDYQQNLLTLQHRVIENNQDTVHRFLSLAIHDIINNKPTLGFLHPSDLQLVIKTILQENNVTVSNMAEQIPMVELITKLIIRQQIDFVPAELYSDINNIEIGKLTFTTFYAMPNDQKPHFNIYKVITGPFIHNNKVVRLAQMPSYIGINQKSNSSITWTSDDLSTCTFDQITTCRETPAEKPLGLGNTCLEQILDGTKLISCRTEETKLDLPHIQQIQSGQWLISTNNTYLHCIRVPTQPILTSRTKIWSENSQVIVPPVALISVPNGTTIHCPGFNLPGSIIPDTKAIINIIKNLSQIEENEEIIDMHKELNSNATWEKLPYVSGDVDALIQHMLSQTTQVSRHIYMTPPDNQDSKQFPILHYIVIGILVVVIIIALVTWCIKRSAASKITIALPSLIG</sequence>
<evidence type="ECO:0000313" key="4">
    <source>
        <dbReference type="EMBL" id="CAF3400297.1"/>
    </source>
</evidence>
<keyword evidence="2" id="KW-1133">Transmembrane helix</keyword>
<feature type="transmembrane region" description="Helical" evidence="2">
    <location>
        <begin position="100"/>
        <end position="123"/>
    </location>
</feature>
<dbReference type="Proteomes" id="UP000663825">
    <property type="component" value="Unassembled WGS sequence"/>
</dbReference>
<evidence type="ECO:0000256" key="2">
    <source>
        <dbReference type="SAM" id="Phobius"/>
    </source>
</evidence>
<dbReference type="EMBL" id="CAJNXB010005292">
    <property type="protein sequence ID" value="CAF3416699.1"/>
    <property type="molecule type" value="Genomic_DNA"/>
</dbReference>
<evidence type="ECO:0000313" key="6">
    <source>
        <dbReference type="EMBL" id="CAF4488480.1"/>
    </source>
</evidence>
<protein>
    <submittedName>
        <fullName evidence="3">Uncharacterized protein</fullName>
    </submittedName>
</protein>
<name>A0A817VP32_9BILA</name>
<accession>A0A817VP32</accession>
<dbReference type="Proteomes" id="UP000663872">
    <property type="component" value="Unassembled WGS sequence"/>
</dbReference>
<dbReference type="EMBL" id="CAJOBP010006251">
    <property type="protein sequence ID" value="CAF4488480.1"/>
    <property type="molecule type" value="Genomic_DNA"/>
</dbReference>
<keyword evidence="1" id="KW-0175">Coiled coil</keyword>
<evidence type="ECO:0000313" key="9">
    <source>
        <dbReference type="Proteomes" id="UP000663833"/>
    </source>
</evidence>
<evidence type="ECO:0000313" key="8">
    <source>
        <dbReference type="EMBL" id="CAF4852842.1"/>
    </source>
</evidence>
<proteinExistence type="predicted"/>
<dbReference type="EMBL" id="CAJOBO010004364">
    <property type="protein sequence ID" value="CAF4519006.1"/>
    <property type="molecule type" value="Genomic_DNA"/>
</dbReference>
<dbReference type="Proteomes" id="UP000663873">
    <property type="component" value="Unassembled WGS sequence"/>
</dbReference>
<evidence type="ECO:0000313" key="10">
    <source>
        <dbReference type="Proteomes" id="UP000663873"/>
    </source>
</evidence>
<organism evidence="3 9">
    <name type="scientific">Rotaria socialis</name>
    <dbReference type="NCBI Taxonomy" id="392032"/>
    <lineage>
        <taxon>Eukaryota</taxon>
        <taxon>Metazoa</taxon>
        <taxon>Spiralia</taxon>
        <taxon>Gnathifera</taxon>
        <taxon>Rotifera</taxon>
        <taxon>Eurotatoria</taxon>
        <taxon>Bdelloidea</taxon>
        <taxon>Philodinida</taxon>
        <taxon>Philodinidae</taxon>
        <taxon>Rotaria</taxon>
    </lineage>
</organism>
<feature type="transmembrane region" description="Helical" evidence="2">
    <location>
        <begin position="60"/>
        <end position="79"/>
    </location>
</feature>
<evidence type="ECO:0000313" key="7">
    <source>
        <dbReference type="EMBL" id="CAF4519006.1"/>
    </source>
</evidence>
<keyword evidence="10" id="KW-1185">Reference proteome</keyword>
<gene>
    <name evidence="4" type="ORF">GRG538_LOCUS9945</name>
    <name evidence="7" type="ORF">HFQ381_LOCUS28997</name>
    <name evidence="3" type="ORF">LUA448_LOCUS12222</name>
    <name evidence="8" type="ORF">QYT958_LOCUS27311</name>
    <name evidence="5" type="ORF">TIS948_LOCUS29082</name>
    <name evidence="6" type="ORF">UJA718_LOCUS25467</name>
</gene>
<dbReference type="EMBL" id="CAJNYD010001511">
    <property type="protein sequence ID" value="CAF3341902.1"/>
    <property type="molecule type" value="Genomic_DNA"/>
</dbReference>
<evidence type="ECO:0000313" key="3">
    <source>
        <dbReference type="EMBL" id="CAF3341902.1"/>
    </source>
</evidence>
<dbReference type="EMBL" id="CAJNYT010001221">
    <property type="protein sequence ID" value="CAF3400297.1"/>
    <property type="molecule type" value="Genomic_DNA"/>
</dbReference>
<evidence type="ECO:0000256" key="1">
    <source>
        <dbReference type="SAM" id="Coils"/>
    </source>
</evidence>